<evidence type="ECO:0000313" key="3">
    <source>
        <dbReference type="Proteomes" id="UP000323136"/>
    </source>
</evidence>
<gene>
    <name evidence="2" type="ORF">C7447_10441</name>
</gene>
<dbReference type="InterPro" id="IPR036779">
    <property type="entry name" value="LysM_dom_sf"/>
</dbReference>
<accession>A0A5S5DN61</accession>
<dbReference type="SUPFAM" id="SSF53822">
    <property type="entry name" value="Periplasmic binding protein-like I"/>
    <property type="match status" value="1"/>
</dbReference>
<evidence type="ECO:0000313" key="2">
    <source>
        <dbReference type="EMBL" id="TYP97357.1"/>
    </source>
</evidence>
<sequence>MKKFKLIILTSILTIAISCGQQKRYITYKVKEGETMRDIADRLDIRTKDLLRLNPDVGRRPNANTMIIIPNPKVKVNNPSIGESTEETETTPEIDIEETVEDTTTETENEIALDTTQVVRVTYEYVTHEVKAKETVYALTKMYNVSKNDLLKWNPEFPDLKDNKLSIGQVLKVQAIENKSYISLEEDLKNHVTHEVKPKETMYGLTRFYNISKEQLIRLNPEFPDLKDDKLGIGQVLRIRPIEEKIDTDDKKFYLDTISENASVKLAILLPFKANEYDSIRTVDVFKNNKLANMVTDFYMGAEIAIDSIKTQGVHIDVSVYDTGNRGNNIPTILDNNQLDDVDVIIGPFYSDKAEMVANKVSAPVVFPHFSKNQDEFSSSKLIKAEPDMETHTSYLTRYLIEKYNGETIFVVGDEKSENQIKKVVSDLQKHDSINKIHVLKPENGYIKKERFTDEMKPNTHCWIIMTSEDNVVVADALNSMVVLPENVTAQVFAIDKNSAYDNIDNNKLARIQFGYVTNTFSDENAESTKIFNAKYRAKNYAIPSEYSIKGFDVTYDVLMRLASGEKLSTTFKEGASIRLESKFDYNKKMFGATNNNGLFIVKYNKDLSLERLK</sequence>
<dbReference type="SUPFAM" id="SSF54106">
    <property type="entry name" value="LysM domain"/>
    <property type="match status" value="3"/>
</dbReference>
<dbReference type="PROSITE" id="PS51782">
    <property type="entry name" value="LYSM"/>
    <property type="match status" value="3"/>
</dbReference>
<proteinExistence type="predicted"/>
<reference evidence="2 3" key="1">
    <citation type="submission" date="2019-07" db="EMBL/GenBank/DDBJ databases">
        <title>Genomic Encyclopedia of Type Strains, Phase IV (KMG-IV): sequencing the most valuable type-strain genomes for metagenomic binning, comparative biology and taxonomic classification.</title>
        <authorList>
            <person name="Goeker M."/>
        </authorList>
    </citation>
    <scope>NUCLEOTIDE SEQUENCE [LARGE SCALE GENOMIC DNA]</scope>
    <source>
        <strain evidence="2 3">DSM 18961</strain>
    </source>
</reference>
<dbReference type="RefSeq" id="WP_170246013.1">
    <property type="nucleotide sequence ID" value="NZ_VNIA01000004.1"/>
</dbReference>
<feature type="domain" description="LysM" evidence="1">
    <location>
        <begin position="126"/>
        <end position="173"/>
    </location>
</feature>
<feature type="domain" description="LysM" evidence="1">
    <location>
        <begin position="192"/>
        <end position="239"/>
    </location>
</feature>
<protein>
    <submittedName>
        <fullName evidence="2">Amino acid/amide ABC transporter substrate-binding protein (HAAT family)</fullName>
    </submittedName>
</protein>
<dbReference type="Proteomes" id="UP000323136">
    <property type="component" value="Unassembled WGS sequence"/>
</dbReference>
<name>A0A5S5DN61_9FLAO</name>
<feature type="domain" description="LysM" evidence="1">
    <location>
        <begin position="26"/>
        <end position="76"/>
    </location>
</feature>
<comment type="caution">
    <text evidence="2">The sequence shown here is derived from an EMBL/GenBank/DDBJ whole genome shotgun (WGS) entry which is preliminary data.</text>
</comment>
<dbReference type="AlphaFoldDB" id="A0A5S5DN61"/>
<dbReference type="Gene3D" id="3.40.50.2300">
    <property type="match status" value="2"/>
</dbReference>
<dbReference type="PANTHER" id="PTHR33734:SF22">
    <property type="entry name" value="MEMBRANE-BOUND LYTIC MUREIN TRANSGLYCOSYLASE D"/>
    <property type="match status" value="1"/>
</dbReference>
<keyword evidence="3" id="KW-1185">Reference proteome</keyword>
<dbReference type="Pfam" id="PF01476">
    <property type="entry name" value="LysM"/>
    <property type="match status" value="3"/>
</dbReference>
<dbReference type="InterPro" id="IPR018392">
    <property type="entry name" value="LysM"/>
</dbReference>
<dbReference type="PROSITE" id="PS51257">
    <property type="entry name" value="PROKAR_LIPOPROTEIN"/>
    <property type="match status" value="1"/>
</dbReference>
<organism evidence="2 3">
    <name type="scientific">Tenacibaculum adriaticum</name>
    <dbReference type="NCBI Taxonomy" id="413713"/>
    <lineage>
        <taxon>Bacteria</taxon>
        <taxon>Pseudomonadati</taxon>
        <taxon>Bacteroidota</taxon>
        <taxon>Flavobacteriia</taxon>
        <taxon>Flavobacteriales</taxon>
        <taxon>Flavobacteriaceae</taxon>
        <taxon>Tenacibaculum</taxon>
    </lineage>
</organism>
<dbReference type="PANTHER" id="PTHR33734">
    <property type="entry name" value="LYSM DOMAIN-CONTAINING GPI-ANCHORED PROTEIN 2"/>
    <property type="match status" value="1"/>
</dbReference>
<dbReference type="SMART" id="SM00257">
    <property type="entry name" value="LysM"/>
    <property type="match status" value="3"/>
</dbReference>
<dbReference type="GO" id="GO:0008932">
    <property type="term" value="F:lytic endotransglycosylase activity"/>
    <property type="evidence" value="ECO:0007669"/>
    <property type="project" value="TreeGrafter"/>
</dbReference>
<evidence type="ECO:0000259" key="1">
    <source>
        <dbReference type="PROSITE" id="PS51782"/>
    </source>
</evidence>
<dbReference type="InterPro" id="IPR028082">
    <property type="entry name" value="Peripla_BP_I"/>
</dbReference>
<dbReference type="Gene3D" id="3.10.350.10">
    <property type="entry name" value="LysM domain"/>
    <property type="match status" value="3"/>
</dbReference>
<dbReference type="EMBL" id="VNIA01000004">
    <property type="protein sequence ID" value="TYP97357.1"/>
    <property type="molecule type" value="Genomic_DNA"/>
</dbReference>
<dbReference type="CDD" id="cd00118">
    <property type="entry name" value="LysM"/>
    <property type="match status" value="3"/>
</dbReference>